<proteinExistence type="predicted"/>
<dbReference type="CDD" id="cd15482">
    <property type="entry name" value="Sialidase_non-viral"/>
    <property type="match status" value="1"/>
</dbReference>
<dbReference type="PANTHER" id="PTHR43739:SF5">
    <property type="entry name" value="EXO-ALPHA-SIALIDASE"/>
    <property type="match status" value="1"/>
</dbReference>
<dbReference type="InterPro" id="IPR031778">
    <property type="entry name" value="Sortilin_N"/>
</dbReference>
<sequence>MKKIRILLAIFSVFFFICSILSSPAWSAPQRSKKISRYDPSLYKEMKWRCIGPYRGGRVTAVAGIPSQPYTYYFGVTGGGVWKTEDGGLNWKPVSDGFFKTGSVGAIAVSEWDPNIVYVGMGEVPMRGNVSHGDGMYKSNDAGKTWKQVGLSDTNQISRIRIHPQNPDIVYVAALGHIYGPNQERGVFRTKDGGKTWEKVLFRDNKTGAVDLVFDPSNPRIMYAALWEFFRTPYSLSSGGPGCGLFKSTDGGDTWNEISRNKGLPKGMLGKIGVAVSPAKHDRVWAIIEAKDGGVFRSDDGGETWRRVNEERRLRQRAFYYSRIYADPKDAETVYVLNTAFYRSVDGGKTYSSIRVPHGDNHDLWIDPENPARMINSNDGGANVTYNSGVSWTAQDNQPTAQFYHVITDSYFPYRVYGAQQDNSTVRIASRTTGSGIDKQDWHSVGGGESGHIAPRHDNPNIVYAGSYGGLITRWDYKTRETRIISAWPENPMGWGAGLLKYRFQWTAPILVSKFDSDVLYHAAQVIFKTKNEGQSWEIISPDLTRNDKTKQKPSGGPITHDNTSVEYYCTIFALAQSYHNPSTLWVGTDDGVVSITKNGGKNWERITPRDLPAWSLISSIEPSTYDQATAYIAVDRHELDDFKPYIYKTANYGKSWKKITNGLPNNTFVRVVREDQKRKGLLYAGTETGVFVSFDDGSNWQSLQLNLPVVPIHDLVFKRDDLVVATHGRSFWILDDLTPLHQITDAVAKSEMFLFTPRDAYRMRGRGFPRPNVGQNPPSGAVVYYYFKEKPKEAVTLEFLDAEGNLIRKFKSRKREEPEPEHTPASRFQRSGPQYVSAEAGMNRFVWNMRYPDAERVPKAILWGGMLNGPVAVPGVYQVKLTVGEKMKMESWQWKKDPRLLTTQEEYQEQYDFLVKIRDKITEVNQAINRLRDVKKQIDVLSGKVKEHERGKEVIEAAKILKQKLSSAEDVLIQSKSKSRQDPLNYPIKLDNKIAALAGIVSSADARPTDQSYEVFKELSAKADQQLSRLKDILKKDLPDFNKLVRKAEIPAIIIKE</sequence>
<keyword evidence="1" id="KW-0677">Repeat</keyword>
<dbReference type="SUPFAM" id="SSF110296">
    <property type="entry name" value="Oligoxyloglucan reducing end-specific cellobiohydrolase"/>
    <property type="match status" value="1"/>
</dbReference>
<comment type="caution">
    <text evidence="5">The sequence shown here is derived from an EMBL/GenBank/DDBJ whole genome shotgun (WGS) entry which is preliminary data.</text>
</comment>
<dbReference type="InterPro" id="IPR052025">
    <property type="entry name" value="Xyloglucanase_GH74"/>
</dbReference>
<keyword evidence="2" id="KW-0175">Coiled coil</keyword>
<organism evidence="5">
    <name type="scientific">marine sediment metagenome</name>
    <dbReference type="NCBI Taxonomy" id="412755"/>
    <lineage>
        <taxon>unclassified sequences</taxon>
        <taxon>metagenomes</taxon>
        <taxon>ecological metagenomes</taxon>
    </lineage>
</organism>
<evidence type="ECO:0000259" key="4">
    <source>
        <dbReference type="Pfam" id="PF15902"/>
    </source>
</evidence>
<dbReference type="Gene3D" id="2.130.10.10">
    <property type="entry name" value="YVTN repeat-like/Quinoprotein amine dehydrogenase"/>
    <property type="match status" value="3"/>
</dbReference>
<accession>A0A0F9QB70</accession>
<dbReference type="InterPro" id="IPR036278">
    <property type="entry name" value="Sialidase_sf"/>
</dbReference>
<name>A0A0F9QB70_9ZZZZ</name>
<dbReference type="Pfam" id="PF15902">
    <property type="entry name" value="Sortilin-Vps10"/>
    <property type="match status" value="1"/>
</dbReference>
<evidence type="ECO:0000256" key="1">
    <source>
        <dbReference type="ARBA" id="ARBA00022737"/>
    </source>
</evidence>
<dbReference type="GO" id="GO:0010411">
    <property type="term" value="P:xyloglucan metabolic process"/>
    <property type="evidence" value="ECO:0007669"/>
    <property type="project" value="TreeGrafter"/>
</dbReference>
<feature type="compositionally biased region" description="Basic and acidic residues" evidence="3">
    <location>
        <begin position="815"/>
        <end position="825"/>
    </location>
</feature>
<dbReference type="EMBL" id="LAZR01001660">
    <property type="protein sequence ID" value="KKN41235.1"/>
    <property type="molecule type" value="Genomic_DNA"/>
</dbReference>
<evidence type="ECO:0000256" key="2">
    <source>
        <dbReference type="SAM" id="Coils"/>
    </source>
</evidence>
<protein>
    <recommendedName>
        <fullName evidence="4">Sortilin N-terminal domain-containing protein</fullName>
    </recommendedName>
</protein>
<dbReference type="AlphaFoldDB" id="A0A0F9QB70"/>
<evidence type="ECO:0000256" key="3">
    <source>
        <dbReference type="SAM" id="MobiDB-lite"/>
    </source>
</evidence>
<reference evidence="5" key="1">
    <citation type="journal article" date="2015" name="Nature">
        <title>Complex archaea that bridge the gap between prokaryotes and eukaryotes.</title>
        <authorList>
            <person name="Spang A."/>
            <person name="Saw J.H."/>
            <person name="Jorgensen S.L."/>
            <person name="Zaremba-Niedzwiedzka K."/>
            <person name="Martijn J."/>
            <person name="Lind A.E."/>
            <person name="van Eijk R."/>
            <person name="Schleper C."/>
            <person name="Guy L."/>
            <person name="Ettema T.J."/>
        </authorList>
    </citation>
    <scope>NUCLEOTIDE SEQUENCE</scope>
</reference>
<evidence type="ECO:0000313" key="5">
    <source>
        <dbReference type="EMBL" id="KKN41235.1"/>
    </source>
</evidence>
<dbReference type="PANTHER" id="PTHR43739">
    <property type="entry name" value="XYLOGLUCANASE (EUROFUNG)"/>
    <property type="match status" value="1"/>
</dbReference>
<gene>
    <name evidence="5" type="ORF">LCGC14_0725330</name>
</gene>
<feature type="domain" description="Sortilin N-terminal" evidence="4">
    <location>
        <begin position="136"/>
        <end position="261"/>
    </location>
</feature>
<dbReference type="SUPFAM" id="SSF50939">
    <property type="entry name" value="Sialidases"/>
    <property type="match status" value="1"/>
</dbReference>
<dbReference type="InterPro" id="IPR015943">
    <property type="entry name" value="WD40/YVTN_repeat-like_dom_sf"/>
</dbReference>
<feature type="coiled-coil region" evidence="2">
    <location>
        <begin position="915"/>
        <end position="945"/>
    </location>
</feature>
<feature type="region of interest" description="Disordered" evidence="3">
    <location>
        <begin position="811"/>
        <end position="833"/>
    </location>
</feature>